<dbReference type="CDD" id="cd03257">
    <property type="entry name" value="ABC_NikE_OppD_transporters"/>
    <property type="match status" value="2"/>
</dbReference>
<dbReference type="SMART" id="SM00382">
    <property type="entry name" value="AAA"/>
    <property type="match status" value="2"/>
</dbReference>
<keyword evidence="3" id="KW-0813">Transport</keyword>
<keyword evidence="9" id="KW-0406">Ion transport</keyword>
<evidence type="ECO:0000313" key="18">
    <source>
        <dbReference type="EMBL" id="KUK36766.1"/>
    </source>
</evidence>
<reference evidence="19" key="1">
    <citation type="journal article" date="2015" name="MBio">
        <title>Genome-Resolved Metagenomic Analysis Reveals Roles for Candidate Phyla and Other Microbial Community Members in Biogeochemical Transformations in Oil Reservoirs.</title>
        <authorList>
            <person name="Hu P."/>
            <person name="Tom L."/>
            <person name="Singh A."/>
            <person name="Thomas B.C."/>
            <person name="Baker B.J."/>
            <person name="Piceno Y.M."/>
            <person name="Andersen G.L."/>
            <person name="Banfield J.F."/>
        </authorList>
    </citation>
    <scope>NUCLEOTIDE SEQUENCE [LARGE SCALE GENOMIC DNA]</scope>
</reference>
<dbReference type="NCBIfam" id="TIGR01727">
    <property type="entry name" value="oligo_HPY"/>
    <property type="match status" value="2"/>
</dbReference>
<dbReference type="AlphaFoldDB" id="A0A101FGV3"/>
<dbReference type="Gene3D" id="3.40.50.300">
    <property type="entry name" value="P-loop containing nucleotide triphosphate hydrolases"/>
    <property type="match status" value="2"/>
</dbReference>
<evidence type="ECO:0000256" key="14">
    <source>
        <dbReference type="ARBA" id="ARBA00044143"/>
    </source>
</evidence>
<evidence type="ECO:0000256" key="7">
    <source>
        <dbReference type="ARBA" id="ARBA00022840"/>
    </source>
</evidence>
<comment type="subcellular location">
    <subcellularLocation>
        <location evidence="1">Cell membrane</location>
        <topology evidence="1">Peripheral membrane protein</topology>
    </subcellularLocation>
</comment>
<dbReference type="InterPro" id="IPR003439">
    <property type="entry name" value="ABC_transporter-like_ATP-bd"/>
</dbReference>
<evidence type="ECO:0000256" key="6">
    <source>
        <dbReference type="ARBA" id="ARBA00022741"/>
    </source>
</evidence>
<dbReference type="PANTHER" id="PTHR43297:SF13">
    <property type="entry name" value="NICKEL ABC TRANSPORTER, ATP-BINDING PROTEIN"/>
    <property type="match status" value="1"/>
</dbReference>
<comment type="caution">
    <text evidence="18">The sequence shown here is derived from an EMBL/GenBank/DDBJ whole genome shotgun (WGS) entry which is preliminary data.</text>
</comment>
<evidence type="ECO:0000256" key="10">
    <source>
        <dbReference type="ARBA" id="ARBA00023112"/>
    </source>
</evidence>
<keyword evidence="5" id="KW-0533">Nickel</keyword>
<evidence type="ECO:0000256" key="15">
    <source>
        <dbReference type="ARBA" id="ARBA00048610"/>
    </source>
</evidence>
<evidence type="ECO:0000256" key="8">
    <source>
        <dbReference type="ARBA" id="ARBA00022967"/>
    </source>
</evidence>
<evidence type="ECO:0000256" key="5">
    <source>
        <dbReference type="ARBA" id="ARBA00022596"/>
    </source>
</evidence>
<evidence type="ECO:0000256" key="2">
    <source>
        <dbReference type="ARBA" id="ARBA00005417"/>
    </source>
</evidence>
<dbReference type="GO" id="GO:0015833">
    <property type="term" value="P:peptide transport"/>
    <property type="evidence" value="ECO:0007669"/>
    <property type="project" value="InterPro"/>
</dbReference>
<dbReference type="PANTHER" id="PTHR43297">
    <property type="entry name" value="OLIGOPEPTIDE TRANSPORT ATP-BINDING PROTEIN APPD"/>
    <property type="match status" value="1"/>
</dbReference>
<dbReference type="PROSITE" id="PS50893">
    <property type="entry name" value="ABC_TRANSPORTER_2"/>
    <property type="match status" value="2"/>
</dbReference>
<keyword evidence="4" id="KW-1003">Cell membrane</keyword>
<protein>
    <recommendedName>
        <fullName evidence="14">Nickel import system ATP-binding protein NikD</fullName>
        <ecNumber evidence="13">7.2.2.11</ecNumber>
    </recommendedName>
</protein>
<evidence type="ECO:0000256" key="11">
    <source>
        <dbReference type="ARBA" id="ARBA00023136"/>
    </source>
</evidence>
<evidence type="ECO:0000256" key="12">
    <source>
        <dbReference type="ARBA" id="ARBA00038669"/>
    </source>
</evidence>
<evidence type="ECO:0000259" key="17">
    <source>
        <dbReference type="PROSITE" id="PS50893"/>
    </source>
</evidence>
<gene>
    <name evidence="18" type="ORF">XD66_0530</name>
</gene>
<organism evidence="18 19">
    <name type="scientific">Thermacetogenium phaeum</name>
    <dbReference type="NCBI Taxonomy" id="85874"/>
    <lineage>
        <taxon>Bacteria</taxon>
        <taxon>Bacillati</taxon>
        <taxon>Bacillota</taxon>
        <taxon>Clostridia</taxon>
        <taxon>Thermoanaerobacterales</taxon>
        <taxon>Thermoanaerobacteraceae</taxon>
        <taxon>Thermacetogenium</taxon>
    </lineage>
</organism>
<accession>A0A101FGV3</accession>
<evidence type="ECO:0000256" key="9">
    <source>
        <dbReference type="ARBA" id="ARBA00023065"/>
    </source>
</evidence>
<feature type="domain" description="ABC transporter" evidence="17">
    <location>
        <begin position="306"/>
        <end position="543"/>
    </location>
</feature>
<dbReference type="Pfam" id="PF00005">
    <property type="entry name" value="ABC_tran"/>
    <property type="match status" value="2"/>
</dbReference>
<dbReference type="PROSITE" id="PS00211">
    <property type="entry name" value="ABC_TRANSPORTER_1"/>
    <property type="match status" value="2"/>
</dbReference>
<dbReference type="GO" id="GO:0005524">
    <property type="term" value="F:ATP binding"/>
    <property type="evidence" value="ECO:0007669"/>
    <property type="project" value="UniProtKB-KW"/>
</dbReference>
<evidence type="ECO:0000256" key="1">
    <source>
        <dbReference type="ARBA" id="ARBA00004202"/>
    </source>
</evidence>
<evidence type="ECO:0000256" key="3">
    <source>
        <dbReference type="ARBA" id="ARBA00022448"/>
    </source>
</evidence>
<comment type="similarity">
    <text evidence="2">Belongs to the ABC transporter superfamily.</text>
</comment>
<dbReference type="GO" id="GO:0015413">
    <property type="term" value="F:ABC-type nickel transporter activity"/>
    <property type="evidence" value="ECO:0007669"/>
    <property type="project" value="UniProtKB-EC"/>
</dbReference>
<dbReference type="InterPro" id="IPR013563">
    <property type="entry name" value="Oligopep_ABC_C"/>
</dbReference>
<dbReference type="Pfam" id="PF08352">
    <property type="entry name" value="oligo_HPY"/>
    <property type="match status" value="2"/>
</dbReference>
<keyword evidence="7 18" id="KW-0067">ATP-binding</keyword>
<dbReference type="EMBL" id="LGFO01000045">
    <property type="protein sequence ID" value="KUK36766.1"/>
    <property type="molecule type" value="Genomic_DNA"/>
</dbReference>
<dbReference type="Proteomes" id="UP000053326">
    <property type="component" value="Unassembled WGS sequence"/>
</dbReference>
<dbReference type="InterPro" id="IPR050388">
    <property type="entry name" value="ABC_Ni/Peptide_Import"/>
</dbReference>
<evidence type="ECO:0000256" key="4">
    <source>
        <dbReference type="ARBA" id="ARBA00022475"/>
    </source>
</evidence>
<keyword evidence="6" id="KW-0547">Nucleotide-binding</keyword>
<comment type="subunit">
    <text evidence="12">The complex is composed of two ATP-binding proteins (NikD and NikE), two transmembrane proteins (NikB and NikC) and a solute-binding protein (NikA).</text>
</comment>
<proteinExistence type="inferred from homology"/>
<dbReference type="GO" id="GO:0005886">
    <property type="term" value="C:plasma membrane"/>
    <property type="evidence" value="ECO:0007669"/>
    <property type="project" value="UniProtKB-SubCell"/>
</dbReference>
<dbReference type="EC" id="7.2.2.11" evidence="13"/>
<keyword evidence="10" id="KW-0921">Nickel transport</keyword>
<dbReference type="GO" id="GO:0016887">
    <property type="term" value="F:ATP hydrolysis activity"/>
    <property type="evidence" value="ECO:0007669"/>
    <property type="project" value="InterPro"/>
</dbReference>
<keyword evidence="8" id="KW-1278">Translocase</keyword>
<sequence>MLEIKNLKVSYNGLDVLKGINLTLKKGESLAIIGETGAGKTTLSLSILGLVEGRLTGEILFQGKNLLNLPEEEMRSLRGREIAMVFQNVEAALHPLYTVNQQIMEAILVHREKDRDFARERARQLLARVGLDERRAQSYPHQLSGGEKQKALICIALANDPEVLLLDEPTAALDSLTKAEIIALLREVARDKITLVITHDLAAAAQMAEKIAVLYGGRILEMGPTAELLEFPRHPYTRGLIRSYPNMTTTKDLQGIPGRMSHRVEGCPFHPRCTQKIAVCQQEVPELKQKGNRHLACHRGGIIPLLEARNISKSFGKVEVLQSVDLTLYEGETLALVGESGSGKTTLAKTVMGLIPAERGEVSLEGERILQRKKEFYERVQMVFQNPGESISHRMNVYQAVKEPLDVQGWRSEEEKLKKVRKVLDEVELPSDEEYMQKYPHHLSGGEAQRVAIARALVLDPKLLIADEPTSALDASVQAKILKLLLDLQEERGLALLLITHDIALARKVSDRMAVMLRGSIVEEGPTSEVVNNPLHPYTKCLVEAAPALSREVSGPPRAVRNSGKKREQAVQPGSTSGREHCPFARRCPHPLPRCYRERPEMKACSMHRVACFRELGKNHPEQA</sequence>
<evidence type="ECO:0000256" key="13">
    <source>
        <dbReference type="ARBA" id="ARBA00039098"/>
    </source>
</evidence>
<dbReference type="NCBIfam" id="NF008453">
    <property type="entry name" value="PRK11308.1"/>
    <property type="match status" value="2"/>
</dbReference>
<dbReference type="InterPro" id="IPR017871">
    <property type="entry name" value="ABC_transporter-like_CS"/>
</dbReference>
<evidence type="ECO:0000313" key="19">
    <source>
        <dbReference type="Proteomes" id="UP000053326"/>
    </source>
</evidence>
<keyword evidence="11" id="KW-0472">Membrane</keyword>
<comment type="catalytic activity">
    <reaction evidence="15">
        <text>Ni(2+)(out) + ATP + H2O = Ni(2+)(in) + ADP + phosphate + H(+)</text>
        <dbReference type="Rhea" id="RHEA:15557"/>
        <dbReference type="ChEBI" id="CHEBI:15377"/>
        <dbReference type="ChEBI" id="CHEBI:15378"/>
        <dbReference type="ChEBI" id="CHEBI:30616"/>
        <dbReference type="ChEBI" id="CHEBI:43474"/>
        <dbReference type="ChEBI" id="CHEBI:49786"/>
        <dbReference type="ChEBI" id="CHEBI:456216"/>
        <dbReference type="EC" id="7.2.2.11"/>
    </reaction>
    <physiologicalReaction direction="left-to-right" evidence="15">
        <dbReference type="Rhea" id="RHEA:15558"/>
    </physiologicalReaction>
</comment>
<name>A0A101FGV3_9THEO</name>
<feature type="domain" description="ABC transporter" evidence="17">
    <location>
        <begin position="2"/>
        <end position="241"/>
    </location>
</feature>
<dbReference type="InterPro" id="IPR003593">
    <property type="entry name" value="AAA+_ATPase"/>
</dbReference>
<dbReference type="PATRIC" id="fig|85874.4.peg.1679"/>
<dbReference type="InterPro" id="IPR027417">
    <property type="entry name" value="P-loop_NTPase"/>
</dbReference>
<feature type="region of interest" description="Disordered" evidence="16">
    <location>
        <begin position="552"/>
        <end position="582"/>
    </location>
</feature>
<evidence type="ECO:0000256" key="16">
    <source>
        <dbReference type="SAM" id="MobiDB-lite"/>
    </source>
</evidence>
<dbReference type="SUPFAM" id="SSF52540">
    <property type="entry name" value="P-loop containing nucleoside triphosphate hydrolases"/>
    <property type="match status" value="2"/>
</dbReference>